<dbReference type="GO" id="GO:0000981">
    <property type="term" value="F:DNA-binding transcription factor activity, RNA polymerase II-specific"/>
    <property type="evidence" value="ECO:0007669"/>
    <property type="project" value="UniProtKB-ARBA"/>
</dbReference>
<dbReference type="Proteomes" id="UP000013776">
    <property type="component" value="Unassembled WGS sequence"/>
</dbReference>
<protein>
    <submittedName>
        <fullName evidence="3">APSES transcription factor Xbp1</fullName>
    </submittedName>
</protein>
<dbReference type="PANTHER" id="PTHR43828:SF5">
    <property type="entry name" value="TRANSCRIPTIONAL REPRESSOR XBP1"/>
    <property type="match status" value="1"/>
</dbReference>
<dbReference type="AlphaFoldDB" id="R4X867"/>
<dbReference type="SUPFAM" id="SSF54616">
    <property type="entry name" value="DNA-binding domain of Mlu1-box binding protein MBP1"/>
    <property type="match status" value="1"/>
</dbReference>
<name>R4X867_TAPDE</name>
<accession>R4X867</accession>
<evidence type="ECO:0000259" key="2">
    <source>
        <dbReference type="PROSITE" id="PS51299"/>
    </source>
</evidence>
<keyword evidence="4" id="KW-1185">Reference proteome</keyword>
<reference evidence="3 4" key="1">
    <citation type="journal article" date="2013" name="MBio">
        <title>Genome sequencing of the plant pathogen Taphrina deformans, the causal agent of peach leaf curl.</title>
        <authorList>
            <person name="Cisse O.H."/>
            <person name="Almeida J.M.G.C.F."/>
            <person name="Fonseca A."/>
            <person name="Kumar A.A."/>
            <person name="Salojaervi J."/>
            <person name="Overmyer K."/>
            <person name="Hauser P.M."/>
            <person name="Pagni M."/>
        </authorList>
    </citation>
    <scope>NUCLEOTIDE SEQUENCE [LARGE SCALE GENOMIC DNA]</scope>
    <source>
        <strain evidence="4">PYCC 5710 / ATCC 11124 / CBS 356.35 / IMI 108563 / JCM 9778 / NBRC 8474</strain>
    </source>
</reference>
<feature type="region of interest" description="Disordered" evidence="1">
    <location>
        <begin position="272"/>
        <end position="357"/>
    </location>
</feature>
<comment type="caution">
    <text evidence="3">The sequence shown here is derived from an EMBL/GenBank/DDBJ whole genome shotgun (WGS) entry which is preliminary data.</text>
</comment>
<feature type="region of interest" description="Disordered" evidence="1">
    <location>
        <begin position="42"/>
        <end position="116"/>
    </location>
</feature>
<dbReference type="Gene3D" id="3.10.260.10">
    <property type="entry name" value="Transcription regulator HTH, APSES-type DNA-binding domain"/>
    <property type="match status" value="1"/>
</dbReference>
<evidence type="ECO:0000313" key="3">
    <source>
        <dbReference type="EMBL" id="CCG81724.1"/>
    </source>
</evidence>
<dbReference type="PANTHER" id="PTHR43828">
    <property type="entry name" value="ASPARAGINASE"/>
    <property type="match status" value="1"/>
</dbReference>
<sequence>MEAHSFIAARQYAQRAQALASANLDPREPSILHKSEHTLQFDHHLDDMRPRPALKKNSSSESIGSRSGVAPKYHNMEHKPASKTTTTTTPSKAVRTIPRSRHYRSSSPEDDEARIEDKHTPYTTTAQGFPVNNKVTKAKYATSIDDRGFLTVYEFQLNDQTIMWDYSTGFVHLTGIWKALGNSKADIVRLVENHPELEGVIKRIRGGFLKIQGTWVPYDLCRRLALRTCHPIRHALISVFGPDFPDECLKPGIKGYGTLTLDDSGIDKKRKKRKAMVGADVVEVQGQNGLRTSEREKRPRTAHTTRTQAASLTTPTESSRSSSSSPPPLHSLDAKRGERTSPPSLPRIVNLPNGDRYPSKPELLDLLRASRSLQRLSAGGAEDWTDEGGAFLLAGKSATFVWDGSDALEVLEPEAFTTMDRSSSWQMPPRMARKFSTATQDSAPGDYPITPPQQYPVLNVNIKQVPSFQDLGGPLHMPMYAVPGKMSGVPPAQPFRMSGMDVLRHEHW</sequence>
<organism evidence="3 4">
    <name type="scientific">Taphrina deformans (strain PYCC 5710 / ATCC 11124 / CBS 356.35 / IMI 108563 / JCM 9778 / NBRC 8474)</name>
    <name type="common">Peach leaf curl fungus</name>
    <name type="synonym">Lalaria deformans</name>
    <dbReference type="NCBI Taxonomy" id="1097556"/>
    <lineage>
        <taxon>Eukaryota</taxon>
        <taxon>Fungi</taxon>
        <taxon>Dikarya</taxon>
        <taxon>Ascomycota</taxon>
        <taxon>Taphrinomycotina</taxon>
        <taxon>Taphrinomycetes</taxon>
        <taxon>Taphrinales</taxon>
        <taxon>Taphrinaceae</taxon>
        <taxon>Taphrina</taxon>
    </lineage>
</organism>
<proteinExistence type="predicted"/>
<dbReference type="GO" id="GO:0003677">
    <property type="term" value="F:DNA binding"/>
    <property type="evidence" value="ECO:0007669"/>
    <property type="project" value="InterPro"/>
</dbReference>
<dbReference type="VEuPathDB" id="FungiDB:TAPDE_001559"/>
<dbReference type="eggNOG" id="ENOG502S1IW">
    <property type="taxonomic scope" value="Eukaryota"/>
</dbReference>
<dbReference type="EMBL" id="CAHR02000056">
    <property type="protein sequence ID" value="CCG81724.1"/>
    <property type="molecule type" value="Genomic_DNA"/>
</dbReference>
<feature type="compositionally biased region" description="Low complexity" evidence="1">
    <location>
        <begin position="311"/>
        <end position="324"/>
    </location>
</feature>
<dbReference type="GO" id="GO:0030907">
    <property type="term" value="C:MBF transcription complex"/>
    <property type="evidence" value="ECO:0007669"/>
    <property type="project" value="TreeGrafter"/>
</dbReference>
<dbReference type="STRING" id="1097556.R4X867"/>
<dbReference type="InterPro" id="IPR036887">
    <property type="entry name" value="HTH_APSES_sf"/>
</dbReference>
<dbReference type="PROSITE" id="PS51299">
    <property type="entry name" value="HTH_APSES"/>
    <property type="match status" value="1"/>
</dbReference>
<dbReference type="InterPro" id="IPR051642">
    <property type="entry name" value="SWI6-like"/>
</dbReference>
<evidence type="ECO:0000313" key="4">
    <source>
        <dbReference type="Proteomes" id="UP000013776"/>
    </source>
</evidence>
<gene>
    <name evidence="3" type="ORF">TAPDE_001559</name>
</gene>
<dbReference type="InterPro" id="IPR003163">
    <property type="entry name" value="Tscrpt_reg_HTH_APSES-type"/>
</dbReference>
<dbReference type="OrthoDB" id="5562739at2759"/>
<evidence type="ECO:0000256" key="1">
    <source>
        <dbReference type="SAM" id="MobiDB-lite"/>
    </source>
</evidence>
<feature type="domain" description="HTH APSES-type" evidence="2">
    <location>
        <begin position="139"/>
        <end position="251"/>
    </location>
</feature>
<dbReference type="GO" id="GO:0033309">
    <property type="term" value="C:SBF transcription complex"/>
    <property type="evidence" value="ECO:0007669"/>
    <property type="project" value="TreeGrafter"/>
</dbReference>